<keyword evidence="3" id="KW-1185">Reference proteome</keyword>
<dbReference type="AlphaFoldDB" id="B5I939"/>
<protein>
    <submittedName>
        <fullName evidence="2">Uncharacterized protein</fullName>
    </submittedName>
</protein>
<evidence type="ECO:0000313" key="2">
    <source>
        <dbReference type="EMBL" id="EDY61594.1"/>
    </source>
</evidence>
<keyword evidence="1" id="KW-0812">Transmembrane</keyword>
<organism evidence="2 3">
    <name type="scientific">Streptomyces sviceus (strain ATCC 29083 / DSM 924 / JCM 4929 / NBRC 13980 / NCIMB 11184 / NRRL 5439 / UC 5370)</name>
    <dbReference type="NCBI Taxonomy" id="463191"/>
    <lineage>
        <taxon>Bacteria</taxon>
        <taxon>Bacillati</taxon>
        <taxon>Actinomycetota</taxon>
        <taxon>Actinomycetes</taxon>
        <taxon>Kitasatosporales</taxon>
        <taxon>Streptomycetaceae</taxon>
        <taxon>Streptomyces</taxon>
    </lineage>
</organism>
<accession>B5I939</accession>
<sequence>MSVGGPRGEGLPMKQLLELLGFLALVQGGAGLLHEFTGWHVGLVQRIGVLDGYEIYASVALIVLAFALFAAAESRRSG</sequence>
<feature type="transmembrane region" description="Helical" evidence="1">
    <location>
        <begin position="16"/>
        <end position="33"/>
    </location>
</feature>
<dbReference type="EMBL" id="CM000951">
    <property type="protein sequence ID" value="EDY61594.1"/>
    <property type="molecule type" value="Genomic_DNA"/>
</dbReference>
<evidence type="ECO:0000256" key="1">
    <source>
        <dbReference type="SAM" id="Phobius"/>
    </source>
</evidence>
<evidence type="ECO:0000313" key="3">
    <source>
        <dbReference type="Proteomes" id="UP000002785"/>
    </source>
</evidence>
<dbReference type="Proteomes" id="UP000002785">
    <property type="component" value="Chromosome"/>
</dbReference>
<name>B5I939_STRX2</name>
<proteinExistence type="predicted"/>
<reference evidence="2" key="1">
    <citation type="submission" date="2009-10" db="EMBL/GenBank/DDBJ databases">
        <title>The genome sequence of Streptomyces sviceus strain ATCC 29083.</title>
        <authorList>
            <consortium name="The Broad Institute Genome Sequencing Platform"/>
            <consortium name="Broad Institute Microbial Sequencing Center"/>
            <person name="Fischbach M."/>
            <person name="Godfrey P."/>
            <person name="Ward D."/>
            <person name="Young S."/>
            <person name="Zeng Q."/>
            <person name="Koehrsen M."/>
            <person name="Alvarado L."/>
            <person name="Berlin A.M."/>
            <person name="Bochicchio J."/>
            <person name="Borenstein D."/>
            <person name="Chapman S.B."/>
            <person name="Chen Z."/>
            <person name="Engels R."/>
            <person name="Freedman E."/>
            <person name="Gellesch M."/>
            <person name="Goldberg J."/>
            <person name="Griggs A."/>
            <person name="Gujja S."/>
            <person name="Heilman E.R."/>
            <person name="Heiman D.I."/>
            <person name="Hepburn T.A."/>
            <person name="Howarth C."/>
            <person name="Jen D."/>
            <person name="Larson L."/>
            <person name="Lewis B."/>
            <person name="Mehta T."/>
            <person name="Park D."/>
            <person name="Pearson M."/>
            <person name="Richards J."/>
            <person name="Roberts A."/>
            <person name="Saif S."/>
            <person name="Shea T.D."/>
            <person name="Shenoy N."/>
            <person name="Sisk P."/>
            <person name="Stolte C."/>
            <person name="Sykes S.N."/>
            <person name="Thomson T."/>
            <person name="Walk T."/>
            <person name="White J."/>
            <person name="Yandava C."/>
            <person name="Straight P."/>
            <person name="Clardy J."/>
            <person name="Hung D."/>
            <person name="Kolter R."/>
            <person name="Mekalanos J."/>
            <person name="Walker S."/>
            <person name="Walsh C.T."/>
            <person name="Wieland-Brown L.C."/>
            <person name="Haas B."/>
            <person name="Nusbaum C."/>
            <person name="Birren B."/>
        </authorList>
    </citation>
    <scope>NUCLEOTIDE SEQUENCE [LARGE SCALE GENOMIC DNA]</scope>
    <source>
        <strain evidence="2">ATCC 29083</strain>
    </source>
</reference>
<dbReference type="eggNOG" id="ENOG5031SBJ">
    <property type="taxonomic scope" value="Bacteria"/>
</dbReference>
<dbReference type="HOGENOM" id="CLU_201279_1_0_11"/>
<keyword evidence="1" id="KW-1133">Transmembrane helix</keyword>
<keyword evidence="1" id="KW-0472">Membrane</keyword>
<feature type="transmembrane region" description="Helical" evidence="1">
    <location>
        <begin position="53"/>
        <end position="72"/>
    </location>
</feature>
<gene>
    <name evidence="2" type="ORF">SSEG_08174</name>
</gene>